<feature type="domain" description="3-keto-alpha-glucoside-1,2-lyase/3-keto-2-hydroxy-glucal hydratase" evidence="2">
    <location>
        <begin position="36"/>
        <end position="242"/>
    </location>
</feature>
<accession>A0A0F5JQ37</accession>
<dbReference type="EMBL" id="AQHW01000003">
    <property type="protein sequence ID" value="KKB59700.1"/>
    <property type="molecule type" value="Genomic_DNA"/>
</dbReference>
<dbReference type="Gene3D" id="2.60.120.560">
    <property type="entry name" value="Exo-inulinase, domain 1"/>
    <property type="match status" value="1"/>
</dbReference>
<dbReference type="Pfam" id="PF06439">
    <property type="entry name" value="3keto-disac_hyd"/>
    <property type="match status" value="1"/>
</dbReference>
<dbReference type="AlphaFoldDB" id="A0A0F5JQ37"/>
<dbReference type="Proteomes" id="UP000033035">
    <property type="component" value="Unassembled WGS sequence"/>
</dbReference>
<keyword evidence="1" id="KW-0732">Signal</keyword>
<organism evidence="3 4">
    <name type="scientific">Parabacteroides gordonii MS-1 = DSM 23371</name>
    <dbReference type="NCBI Taxonomy" id="1203610"/>
    <lineage>
        <taxon>Bacteria</taxon>
        <taxon>Pseudomonadati</taxon>
        <taxon>Bacteroidota</taxon>
        <taxon>Bacteroidia</taxon>
        <taxon>Bacteroidales</taxon>
        <taxon>Tannerellaceae</taxon>
        <taxon>Parabacteroides</taxon>
    </lineage>
</organism>
<dbReference type="InterPro" id="IPR010496">
    <property type="entry name" value="AL/BT2_dom"/>
</dbReference>
<evidence type="ECO:0000313" key="4">
    <source>
        <dbReference type="Proteomes" id="UP000033035"/>
    </source>
</evidence>
<protein>
    <recommendedName>
        <fullName evidence="2">3-keto-alpha-glucoside-1,2-lyase/3-keto-2-hydroxy-glucal hydratase domain-containing protein</fullName>
    </recommendedName>
</protein>
<evidence type="ECO:0000313" key="3">
    <source>
        <dbReference type="EMBL" id="KKB59700.1"/>
    </source>
</evidence>
<comment type="caution">
    <text evidence="3">The sequence shown here is derived from an EMBL/GenBank/DDBJ whole genome shotgun (WGS) entry which is preliminary data.</text>
</comment>
<sequence length="245" mass="27503">MKKGFIYFALISCTLAPISAFAQADNVLTGQEKNEGWELLWDGKTTNGWRGAKQQNFPEKGWNIIGNELVVEKAKGKESGNGGDIVTIKTYKNFELVADFRITEGANSGIKYFVDPELNKGEGSAIGCEFQILDDDKHPDAKLGRKGNRTVGSLYDLIPACQEKPFKKNEFNTARIVVKGNHIEHWLNGMLVVEYNRNDQMWRALVAGSKYADWPAFGEAEEGHILLQDHGDEVHFKNIKIKELK</sequence>
<gene>
    <name evidence="3" type="ORF">HMPREF1536_00681</name>
</gene>
<evidence type="ECO:0000256" key="1">
    <source>
        <dbReference type="SAM" id="SignalP"/>
    </source>
</evidence>
<dbReference type="PATRIC" id="fig|1203610.3.peg.705"/>
<proteinExistence type="predicted"/>
<feature type="chain" id="PRO_5002490385" description="3-keto-alpha-glucoside-1,2-lyase/3-keto-2-hydroxy-glucal hydratase domain-containing protein" evidence="1">
    <location>
        <begin position="25"/>
        <end position="245"/>
    </location>
</feature>
<evidence type="ECO:0000259" key="2">
    <source>
        <dbReference type="Pfam" id="PF06439"/>
    </source>
</evidence>
<dbReference type="STRING" id="1203610.HMPREF1536_00681"/>
<name>A0A0F5JQ37_9BACT</name>
<reference evidence="3 4" key="1">
    <citation type="submission" date="2013-04" db="EMBL/GenBank/DDBJ databases">
        <title>The Genome Sequence of Parabacteroides gordonii DSM 23371.</title>
        <authorList>
            <consortium name="The Broad Institute Genomics Platform"/>
            <person name="Earl A."/>
            <person name="Ward D."/>
            <person name="Feldgarden M."/>
            <person name="Gevers D."/>
            <person name="Martens E."/>
            <person name="Sakamoto M."/>
            <person name="Benno Y."/>
            <person name="Suzuki N."/>
            <person name="Matsunaga N."/>
            <person name="Koshihara K."/>
            <person name="Seki M."/>
            <person name="Komiya H."/>
            <person name="Walker B."/>
            <person name="Young S."/>
            <person name="Zeng Q."/>
            <person name="Gargeya S."/>
            <person name="Fitzgerald M."/>
            <person name="Haas B."/>
            <person name="Abouelleil A."/>
            <person name="Allen A.W."/>
            <person name="Alvarado L."/>
            <person name="Arachchi H.M."/>
            <person name="Berlin A.M."/>
            <person name="Chapman S.B."/>
            <person name="Gainer-Dewar J."/>
            <person name="Goldberg J."/>
            <person name="Griggs A."/>
            <person name="Gujja S."/>
            <person name="Hansen M."/>
            <person name="Howarth C."/>
            <person name="Imamovic A."/>
            <person name="Ireland A."/>
            <person name="Larimer J."/>
            <person name="McCowan C."/>
            <person name="Murphy C."/>
            <person name="Pearson M."/>
            <person name="Poon T.W."/>
            <person name="Priest M."/>
            <person name="Roberts A."/>
            <person name="Saif S."/>
            <person name="Shea T."/>
            <person name="Sisk P."/>
            <person name="Sykes S."/>
            <person name="Wortman J."/>
            <person name="Nusbaum C."/>
            <person name="Birren B."/>
        </authorList>
    </citation>
    <scope>NUCLEOTIDE SEQUENCE [LARGE SCALE GENOMIC DNA]</scope>
    <source>
        <strain evidence="3 4">MS-1</strain>
    </source>
</reference>
<feature type="signal peptide" evidence="1">
    <location>
        <begin position="1"/>
        <end position="24"/>
    </location>
</feature>
<dbReference type="GO" id="GO:0016787">
    <property type="term" value="F:hydrolase activity"/>
    <property type="evidence" value="ECO:0007669"/>
    <property type="project" value="InterPro"/>
</dbReference>
<dbReference type="HOGENOM" id="CLU_073042_0_0_10"/>
<keyword evidence="4" id="KW-1185">Reference proteome</keyword>